<evidence type="ECO:0000256" key="1">
    <source>
        <dbReference type="SAM" id="MobiDB-lite"/>
    </source>
</evidence>
<dbReference type="Proteomes" id="UP000235371">
    <property type="component" value="Unassembled WGS sequence"/>
</dbReference>
<name>A0A2J6TCC5_9HELO</name>
<dbReference type="EMBL" id="KZ613788">
    <property type="protein sequence ID" value="PMD60622.1"/>
    <property type="molecule type" value="Genomic_DNA"/>
</dbReference>
<dbReference type="InParanoid" id="A0A2J6TCC5"/>
<evidence type="ECO:0000313" key="3">
    <source>
        <dbReference type="Proteomes" id="UP000235371"/>
    </source>
</evidence>
<dbReference type="InterPro" id="IPR036047">
    <property type="entry name" value="F-box-like_dom_sf"/>
</dbReference>
<proteinExistence type="predicted"/>
<accession>A0A2J6TCC5</accession>
<dbReference type="SUPFAM" id="SSF81383">
    <property type="entry name" value="F-box domain"/>
    <property type="match status" value="1"/>
</dbReference>
<feature type="region of interest" description="Disordered" evidence="1">
    <location>
        <begin position="1"/>
        <end position="30"/>
    </location>
</feature>
<organism evidence="2 3">
    <name type="scientific">Hyaloscypha bicolor E</name>
    <dbReference type="NCBI Taxonomy" id="1095630"/>
    <lineage>
        <taxon>Eukaryota</taxon>
        <taxon>Fungi</taxon>
        <taxon>Dikarya</taxon>
        <taxon>Ascomycota</taxon>
        <taxon>Pezizomycotina</taxon>
        <taxon>Leotiomycetes</taxon>
        <taxon>Helotiales</taxon>
        <taxon>Hyaloscyphaceae</taxon>
        <taxon>Hyaloscypha</taxon>
        <taxon>Hyaloscypha bicolor</taxon>
    </lineage>
</organism>
<evidence type="ECO:0008006" key="4">
    <source>
        <dbReference type="Google" id="ProtNLM"/>
    </source>
</evidence>
<reference evidence="2 3" key="1">
    <citation type="submission" date="2016-04" db="EMBL/GenBank/DDBJ databases">
        <title>A degradative enzymes factory behind the ericoid mycorrhizal symbiosis.</title>
        <authorList>
            <consortium name="DOE Joint Genome Institute"/>
            <person name="Martino E."/>
            <person name="Morin E."/>
            <person name="Grelet G."/>
            <person name="Kuo A."/>
            <person name="Kohler A."/>
            <person name="Daghino S."/>
            <person name="Barry K."/>
            <person name="Choi C."/>
            <person name="Cichocki N."/>
            <person name="Clum A."/>
            <person name="Copeland A."/>
            <person name="Hainaut M."/>
            <person name="Haridas S."/>
            <person name="Labutti K."/>
            <person name="Lindquist E."/>
            <person name="Lipzen A."/>
            <person name="Khouja H.-R."/>
            <person name="Murat C."/>
            <person name="Ohm R."/>
            <person name="Olson A."/>
            <person name="Spatafora J."/>
            <person name="Veneault-Fourrey C."/>
            <person name="Henrissat B."/>
            <person name="Grigoriev I."/>
            <person name="Martin F."/>
            <person name="Perotto S."/>
        </authorList>
    </citation>
    <scope>NUCLEOTIDE SEQUENCE [LARGE SCALE GENOMIC DNA]</scope>
    <source>
        <strain evidence="2 3">E</strain>
    </source>
</reference>
<dbReference type="RefSeq" id="XP_024737526.1">
    <property type="nucleotide sequence ID" value="XM_024872398.1"/>
</dbReference>
<evidence type="ECO:0000313" key="2">
    <source>
        <dbReference type="EMBL" id="PMD60622.1"/>
    </source>
</evidence>
<dbReference type="AlphaFoldDB" id="A0A2J6TCC5"/>
<gene>
    <name evidence="2" type="ORF">K444DRAFT_386749</name>
</gene>
<protein>
    <recommendedName>
        <fullName evidence="4">F-box domain-containing protein</fullName>
    </recommendedName>
</protein>
<keyword evidence="3" id="KW-1185">Reference proteome</keyword>
<dbReference type="OrthoDB" id="27842at2759"/>
<dbReference type="GeneID" id="36580479"/>
<sequence length="162" mass="17935">MTENHPTLLAAMEGQAPGSQDTLVTSSSEQSEKALECADPTLTTIPPELHVHLFKFLDPITATCLALTCKKIYQVYQAVDLSDGIKPVPLHKMLSETYHSKRPGDSTVIRLGDLLCVWAGKGRALVYWPNGRKWVLAEKGQELKEQGQFYIPVRVIACCGPW</sequence>
<feature type="compositionally biased region" description="Polar residues" evidence="1">
    <location>
        <begin position="17"/>
        <end position="29"/>
    </location>
</feature>